<feature type="non-terminal residue" evidence="2">
    <location>
        <position position="96"/>
    </location>
</feature>
<dbReference type="Proteomes" id="UP000681967">
    <property type="component" value="Unassembled WGS sequence"/>
</dbReference>
<reference evidence="2" key="1">
    <citation type="submission" date="2021-02" db="EMBL/GenBank/DDBJ databases">
        <authorList>
            <person name="Nowell W R."/>
        </authorList>
    </citation>
    <scope>NUCLEOTIDE SEQUENCE</scope>
</reference>
<dbReference type="EMBL" id="CAJOBH010244511">
    <property type="protein sequence ID" value="CAF5120384.1"/>
    <property type="molecule type" value="Genomic_DNA"/>
</dbReference>
<feature type="non-terminal residue" evidence="2">
    <location>
        <position position="1"/>
    </location>
</feature>
<gene>
    <name evidence="2" type="ORF">BYL167_LOCUS66981</name>
</gene>
<feature type="coiled-coil region" evidence="1">
    <location>
        <begin position="42"/>
        <end position="90"/>
    </location>
</feature>
<evidence type="ECO:0000256" key="1">
    <source>
        <dbReference type="SAM" id="Coils"/>
    </source>
</evidence>
<sequence>QVGEALTYDGSNIKLDKAFRIYTNDRQPARYFTSNNTQALSIEELNADIKRLHNQIKQTNSSMNELKTIRQTTKDNLDKIKNMINENNKKIIELNQ</sequence>
<accession>A0A8S3FFM8</accession>
<keyword evidence="1" id="KW-0175">Coiled coil</keyword>
<proteinExistence type="predicted"/>
<dbReference type="AlphaFoldDB" id="A0A8S3FFM8"/>
<protein>
    <submittedName>
        <fullName evidence="2">Uncharacterized protein</fullName>
    </submittedName>
</protein>
<name>A0A8S3FFM8_9BILA</name>
<organism evidence="2 3">
    <name type="scientific">Rotaria magnacalcarata</name>
    <dbReference type="NCBI Taxonomy" id="392030"/>
    <lineage>
        <taxon>Eukaryota</taxon>
        <taxon>Metazoa</taxon>
        <taxon>Spiralia</taxon>
        <taxon>Gnathifera</taxon>
        <taxon>Rotifera</taxon>
        <taxon>Eurotatoria</taxon>
        <taxon>Bdelloidea</taxon>
        <taxon>Philodinida</taxon>
        <taxon>Philodinidae</taxon>
        <taxon>Rotaria</taxon>
    </lineage>
</organism>
<evidence type="ECO:0000313" key="3">
    <source>
        <dbReference type="Proteomes" id="UP000681967"/>
    </source>
</evidence>
<comment type="caution">
    <text evidence="2">The sequence shown here is derived from an EMBL/GenBank/DDBJ whole genome shotgun (WGS) entry which is preliminary data.</text>
</comment>
<evidence type="ECO:0000313" key="2">
    <source>
        <dbReference type="EMBL" id="CAF5120384.1"/>
    </source>
</evidence>